<keyword evidence="2" id="KW-0812">Transmembrane</keyword>
<dbReference type="InterPro" id="IPR046357">
    <property type="entry name" value="PPIase_dom_sf"/>
</dbReference>
<dbReference type="Pfam" id="PF13616">
    <property type="entry name" value="Rotamase_3"/>
    <property type="match status" value="1"/>
</dbReference>
<dbReference type="InterPro" id="IPR050245">
    <property type="entry name" value="PrsA_foldase"/>
</dbReference>
<dbReference type="PANTHER" id="PTHR47245">
    <property type="entry name" value="PEPTIDYLPROLYL ISOMERASE"/>
    <property type="match status" value="1"/>
</dbReference>
<comment type="caution">
    <text evidence="4">The sequence shown here is derived from an EMBL/GenBank/DDBJ whole genome shotgun (WGS) entry which is preliminary data.</text>
</comment>
<name>A0A2M6YC16_9BACT</name>
<dbReference type="PANTHER" id="PTHR47245:SF2">
    <property type="entry name" value="PEPTIDYL-PROLYL CIS-TRANS ISOMERASE HP_0175-RELATED"/>
    <property type="match status" value="1"/>
</dbReference>
<keyword evidence="2" id="KW-0472">Membrane</keyword>
<dbReference type="Gene3D" id="3.10.50.40">
    <property type="match status" value="1"/>
</dbReference>
<dbReference type="PROSITE" id="PS50198">
    <property type="entry name" value="PPIC_PPIASE_2"/>
    <property type="match status" value="1"/>
</dbReference>
<feature type="transmembrane region" description="Helical" evidence="2">
    <location>
        <begin position="59"/>
        <end position="78"/>
    </location>
</feature>
<evidence type="ECO:0000313" key="4">
    <source>
        <dbReference type="EMBL" id="PIU24247.1"/>
    </source>
</evidence>
<gene>
    <name evidence="4" type="ORF">COT12_02070</name>
</gene>
<feature type="domain" description="PpiC" evidence="3">
    <location>
        <begin position="215"/>
        <end position="317"/>
    </location>
</feature>
<dbReference type="SUPFAM" id="SSF109998">
    <property type="entry name" value="Triger factor/SurA peptide-binding domain-like"/>
    <property type="match status" value="1"/>
</dbReference>
<keyword evidence="2" id="KW-1133">Transmembrane helix</keyword>
<evidence type="ECO:0000256" key="2">
    <source>
        <dbReference type="SAM" id="Phobius"/>
    </source>
</evidence>
<keyword evidence="1" id="KW-0413">Isomerase</keyword>
<dbReference type="Pfam" id="PF13624">
    <property type="entry name" value="SurA_N_3"/>
    <property type="match status" value="1"/>
</dbReference>
<dbReference type="InterPro" id="IPR027304">
    <property type="entry name" value="Trigger_fact/SurA_dom_sf"/>
</dbReference>
<feature type="transmembrane region" description="Helical" evidence="2">
    <location>
        <begin position="12"/>
        <end position="33"/>
    </location>
</feature>
<protein>
    <recommendedName>
        <fullName evidence="3">PpiC domain-containing protein</fullName>
    </recommendedName>
</protein>
<dbReference type="EMBL" id="PEXI01000064">
    <property type="protein sequence ID" value="PIU24247.1"/>
    <property type="molecule type" value="Genomic_DNA"/>
</dbReference>
<proteinExistence type="predicted"/>
<dbReference type="GO" id="GO:0003755">
    <property type="term" value="F:peptidyl-prolyl cis-trans isomerase activity"/>
    <property type="evidence" value="ECO:0007669"/>
    <property type="project" value="UniProtKB-KW"/>
</dbReference>
<evidence type="ECO:0000256" key="1">
    <source>
        <dbReference type="PROSITE-ProRule" id="PRU00278"/>
    </source>
</evidence>
<evidence type="ECO:0000313" key="5">
    <source>
        <dbReference type="Proteomes" id="UP000229896"/>
    </source>
</evidence>
<reference evidence="5" key="1">
    <citation type="submission" date="2017-09" db="EMBL/GenBank/DDBJ databases">
        <title>Depth-based differentiation of microbial function through sediment-hosted aquifers and enrichment of novel symbionts in the deep terrestrial subsurface.</title>
        <authorList>
            <person name="Probst A.J."/>
            <person name="Ladd B."/>
            <person name="Jarett J.K."/>
            <person name="Geller-Mcgrath D.E."/>
            <person name="Sieber C.M.K."/>
            <person name="Emerson J.B."/>
            <person name="Anantharaman K."/>
            <person name="Thomas B.C."/>
            <person name="Malmstrom R."/>
            <person name="Stieglmeier M."/>
            <person name="Klingl A."/>
            <person name="Woyke T."/>
            <person name="Ryan C.M."/>
            <person name="Banfield J.F."/>
        </authorList>
    </citation>
    <scope>NUCLEOTIDE SEQUENCE [LARGE SCALE GENOMIC DNA]</scope>
</reference>
<sequence length="345" mass="38828">MERIKILFIRVWRFVINVTLTIWRFCLVVVNIIKKIRNGEALELHSLVGIWANRVFKGIFALAVIIFAFGTAVGISIYKYKTSDVVTRAVAKIIPYPAAVVQGRIVTMDSYFKNYQYISKFYNATQQTGVDYSAIRTQIMAQLVDDEVMRSQAKKYGVSVTSSDITNAYSDVVAQNGGEEEVKKVLSDLYGLNVSDFKQLIADQILQQKLQETVPIQVHASHILIRVDQGATDQQVADAKAKIDKIYNEIQAGADFAAEAKQYSEDTGSASNGGDLGFFSRGQMDKDFEKVAFDTPVGQVSEPFRTQFGWHIIKVLEKKSQVDMSFDDWLTSLRQESLIIKLFKV</sequence>
<dbReference type="InterPro" id="IPR000297">
    <property type="entry name" value="PPIase_PpiC"/>
</dbReference>
<keyword evidence="1" id="KW-0697">Rotamase</keyword>
<accession>A0A2M6YC16</accession>
<organism evidence="4 5">
    <name type="scientific">Candidatus Berkelbacteria bacterium CG08_land_8_20_14_0_20_39_8</name>
    <dbReference type="NCBI Taxonomy" id="1974511"/>
    <lineage>
        <taxon>Bacteria</taxon>
        <taxon>Candidatus Berkelbacteria</taxon>
    </lineage>
</organism>
<evidence type="ECO:0000259" key="3">
    <source>
        <dbReference type="PROSITE" id="PS50198"/>
    </source>
</evidence>
<dbReference type="SUPFAM" id="SSF54534">
    <property type="entry name" value="FKBP-like"/>
    <property type="match status" value="1"/>
</dbReference>
<dbReference type="Gene3D" id="1.10.4030.10">
    <property type="entry name" value="Porin chaperone SurA, peptide-binding domain"/>
    <property type="match status" value="1"/>
</dbReference>
<dbReference type="Proteomes" id="UP000229896">
    <property type="component" value="Unassembled WGS sequence"/>
</dbReference>
<dbReference type="AlphaFoldDB" id="A0A2M6YC16"/>